<evidence type="ECO:0000256" key="5">
    <source>
        <dbReference type="ARBA" id="ARBA00022741"/>
    </source>
</evidence>
<reference evidence="11 12" key="1">
    <citation type="submission" date="2024-02" db="EMBL/GenBank/DDBJ databases">
        <title>Bacteria isolated from the canopy kelp, Nereocystis luetkeana.</title>
        <authorList>
            <person name="Pfister C.A."/>
            <person name="Younker I.T."/>
            <person name="Light S.H."/>
        </authorList>
    </citation>
    <scope>NUCLEOTIDE SEQUENCE [LARGE SCALE GENOMIC DNA]</scope>
    <source>
        <strain evidence="11 12">TI.5.07</strain>
    </source>
</reference>
<comment type="catalytic activity">
    <reaction evidence="9">
        <text>a dipeptide(out) + ATP + H2O = a dipeptide(in) + ADP + phosphate + H(+)</text>
        <dbReference type="Rhea" id="RHEA:23120"/>
        <dbReference type="ChEBI" id="CHEBI:15377"/>
        <dbReference type="ChEBI" id="CHEBI:15378"/>
        <dbReference type="ChEBI" id="CHEBI:30616"/>
        <dbReference type="ChEBI" id="CHEBI:43474"/>
        <dbReference type="ChEBI" id="CHEBI:90799"/>
        <dbReference type="ChEBI" id="CHEBI:456216"/>
        <dbReference type="EC" id="7.4.2.9"/>
    </reaction>
</comment>
<keyword evidence="3" id="KW-0813">Transport</keyword>
<dbReference type="PROSITE" id="PS00211">
    <property type="entry name" value="ABC_TRANSPORTER_1"/>
    <property type="match status" value="2"/>
</dbReference>
<protein>
    <recommendedName>
        <fullName evidence="8">ABC-type dipeptide transporter</fullName>
        <ecNumber evidence="8">7.4.2.9</ecNumber>
    </recommendedName>
</protein>
<dbReference type="GO" id="GO:0005524">
    <property type="term" value="F:ATP binding"/>
    <property type="evidence" value="ECO:0007669"/>
    <property type="project" value="UniProtKB-KW"/>
</dbReference>
<evidence type="ECO:0000256" key="3">
    <source>
        <dbReference type="ARBA" id="ARBA00022448"/>
    </source>
</evidence>
<evidence type="ECO:0000313" key="12">
    <source>
        <dbReference type="Proteomes" id="UP001378242"/>
    </source>
</evidence>
<dbReference type="Proteomes" id="UP001378242">
    <property type="component" value="Unassembled WGS sequence"/>
</dbReference>
<evidence type="ECO:0000256" key="6">
    <source>
        <dbReference type="ARBA" id="ARBA00022840"/>
    </source>
</evidence>
<dbReference type="PANTHER" id="PTHR43297">
    <property type="entry name" value="OLIGOPEPTIDE TRANSPORT ATP-BINDING PROTEIN APPD"/>
    <property type="match status" value="1"/>
</dbReference>
<keyword evidence="6 11" id="KW-0067">ATP-binding</keyword>
<dbReference type="Gene3D" id="3.40.50.300">
    <property type="entry name" value="P-loop containing nucleotide triphosphate hydrolases"/>
    <property type="match status" value="2"/>
</dbReference>
<comment type="similarity">
    <text evidence="2">Belongs to the ABC transporter superfamily.</text>
</comment>
<dbReference type="CDD" id="cd03257">
    <property type="entry name" value="ABC_NikE_OppD_transporters"/>
    <property type="match status" value="2"/>
</dbReference>
<comment type="caution">
    <text evidence="11">The sequence shown here is derived from an EMBL/GenBank/DDBJ whole genome shotgun (WGS) entry which is preliminary data.</text>
</comment>
<feature type="domain" description="ABC transporter" evidence="10">
    <location>
        <begin position="20"/>
        <end position="270"/>
    </location>
</feature>
<keyword evidence="7" id="KW-0472">Membrane</keyword>
<evidence type="ECO:0000256" key="7">
    <source>
        <dbReference type="ARBA" id="ARBA00023136"/>
    </source>
</evidence>
<dbReference type="PROSITE" id="PS50893">
    <property type="entry name" value="ABC_TRANSPORTER_2"/>
    <property type="match status" value="2"/>
</dbReference>
<dbReference type="NCBIfam" id="NF007739">
    <property type="entry name" value="PRK10419.1"/>
    <property type="match status" value="2"/>
</dbReference>
<dbReference type="EC" id="7.4.2.9" evidence="8"/>
<keyword evidence="4" id="KW-1003">Cell membrane</keyword>
<dbReference type="RefSeq" id="WP_341542831.1">
    <property type="nucleotide sequence ID" value="NZ_JBAKAP010000022.1"/>
</dbReference>
<comment type="subcellular location">
    <subcellularLocation>
        <location evidence="1">Cell inner membrane</location>
        <topology evidence="1">Peripheral membrane protein</topology>
    </subcellularLocation>
</comment>
<sequence>MHEATTAANAEPRPREHCVLRLDDLCIRFGKTPVVRHLSLDVKRGECLAIVGESGSGKSVSLLASLGLLPGHAHVTGTREFTTLEGERLDLSALTSRQWQRVRGNRIGFVFQEPMTSLNPLARVGDQISESLRLHQGLRGHAARQRVIELLKQVHLPRPEELLEAWPHQLSGGQRQRVMIAMAMANQPPLMIADEPTTALDVTVQQDILALLDRLRRDQGMAMILISHDLNLVRRHADRVIVMREGECIEQGPVSEVFDSPSHPYTRELLAAEPEGVAAPLDPEDAGTPVLEARDLEVRFSRPRKLFQKRPADFIALQPLDLTLARGETLGIVGESGSGKTTLALALLKLQAARGEIRLENARIDTLDRNALRHKRRQMQIVFQDPYGSLSPRMPVTDIISEGLRFHQPELSEDEVRQRVTQVMREVELPAECADRYPHEFSGGQRQRISLARALILEPHLLVLDEPTSALDRSVQKQLIALLRDLQARHGLSYLFISHDLAVVRALAHRVMVLREGKLVESGTTAEVLGNPREDYTRALIQAAGLT</sequence>
<dbReference type="SMART" id="SM00382">
    <property type="entry name" value="AAA"/>
    <property type="match status" value="2"/>
</dbReference>
<proteinExistence type="inferred from homology"/>
<dbReference type="PROSITE" id="PS50096">
    <property type="entry name" value="IQ"/>
    <property type="match status" value="1"/>
</dbReference>
<keyword evidence="12" id="KW-1185">Reference proteome</keyword>
<evidence type="ECO:0000256" key="1">
    <source>
        <dbReference type="ARBA" id="ARBA00004417"/>
    </source>
</evidence>
<dbReference type="InterPro" id="IPR050388">
    <property type="entry name" value="ABC_Ni/Peptide_Import"/>
</dbReference>
<dbReference type="Pfam" id="PF08352">
    <property type="entry name" value="oligo_HPY"/>
    <property type="match status" value="2"/>
</dbReference>
<dbReference type="PANTHER" id="PTHR43297:SF2">
    <property type="entry name" value="DIPEPTIDE TRANSPORT ATP-BINDING PROTEIN DPPD"/>
    <property type="match status" value="1"/>
</dbReference>
<name>A0ABU9GJM7_COBMA</name>
<dbReference type="NCBIfam" id="NF008453">
    <property type="entry name" value="PRK11308.1"/>
    <property type="match status" value="2"/>
</dbReference>
<evidence type="ECO:0000259" key="10">
    <source>
        <dbReference type="PROSITE" id="PS50893"/>
    </source>
</evidence>
<keyword evidence="5" id="KW-0547">Nucleotide-binding</keyword>
<accession>A0ABU9GJM7</accession>
<evidence type="ECO:0000256" key="9">
    <source>
        <dbReference type="ARBA" id="ARBA00047356"/>
    </source>
</evidence>
<evidence type="ECO:0000256" key="2">
    <source>
        <dbReference type="ARBA" id="ARBA00005417"/>
    </source>
</evidence>
<feature type="domain" description="ABC transporter" evidence="10">
    <location>
        <begin position="298"/>
        <end position="541"/>
    </location>
</feature>
<organism evidence="11 12">
    <name type="scientific">Cobetia marina</name>
    <name type="common">Deleya marina</name>
    <dbReference type="NCBI Taxonomy" id="28258"/>
    <lineage>
        <taxon>Bacteria</taxon>
        <taxon>Pseudomonadati</taxon>
        <taxon>Pseudomonadota</taxon>
        <taxon>Gammaproteobacteria</taxon>
        <taxon>Oceanospirillales</taxon>
        <taxon>Halomonadaceae</taxon>
        <taxon>Cobetia</taxon>
    </lineage>
</organism>
<dbReference type="Pfam" id="PF00005">
    <property type="entry name" value="ABC_tran"/>
    <property type="match status" value="2"/>
</dbReference>
<dbReference type="InterPro" id="IPR003593">
    <property type="entry name" value="AAA+_ATPase"/>
</dbReference>
<evidence type="ECO:0000256" key="4">
    <source>
        <dbReference type="ARBA" id="ARBA00022475"/>
    </source>
</evidence>
<dbReference type="InterPro" id="IPR003439">
    <property type="entry name" value="ABC_transporter-like_ATP-bd"/>
</dbReference>
<evidence type="ECO:0000256" key="8">
    <source>
        <dbReference type="ARBA" id="ARBA00038852"/>
    </source>
</evidence>
<dbReference type="InterPro" id="IPR017871">
    <property type="entry name" value="ABC_transporter-like_CS"/>
</dbReference>
<gene>
    <name evidence="11" type="ORF">V6243_15805</name>
</gene>
<dbReference type="InterPro" id="IPR013563">
    <property type="entry name" value="Oligopep_ABC_C"/>
</dbReference>
<dbReference type="InterPro" id="IPR027417">
    <property type="entry name" value="P-loop_NTPase"/>
</dbReference>
<dbReference type="EMBL" id="JBAKAP010000022">
    <property type="protein sequence ID" value="MEL0618291.1"/>
    <property type="molecule type" value="Genomic_DNA"/>
</dbReference>
<evidence type="ECO:0000313" key="11">
    <source>
        <dbReference type="EMBL" id="MEL0618291.1"/>
    </source>
</evidence>
<dbReference type="SUPFAM" id="SSF52540">
    <property type="entry name" value="P-loop containing nucleoside triphosphate hydrolases"/>
    <property type="match status" value="2"/>
</dbReference>